<evidence type="ECO:0000256" key="6">
    <source>
        <dbReference type="SAM" id="Phobius"/>
    </source>
</evidence>
<evidence type="ECO:0008006" key="9">
    <source>
        <dbReference type="Google" id="ProtNLM"/>
    </source>
</evidence>
<feature type="transmembrane region" description="Helical" evidence="6">
    <location>
        <begin position="312"/>
        <end position="332"/>
    </location>
</feature>
<reference evidence="7" key="1">
    <citation type="submission" date="2021-11" db="EMBL/GenBank/DDBJ databases">
        <authorList>
            <person name="Rodrigo-Torres L."/>
            <person name="Arahal R. D."/>
            <person name="Lucena T."/>
        </authorList>
    </citation>
    <scope>NUCLEOTIDE SEQUENCE</scope>
    <source>
        <strain evidence="7">CECT 7929</strain>
    </source>
</reference>
<evidence type="ECO:0000256" key="5">
    <source>
        <dbReference type="ARBA" id="ARBA00023136"/>
    </source>
</evidence>
<keyword evidence="4 6" id="KW-1133">Transmembrane helix</keyword>
<dbReference type="Pfam" id="PF00209">
    <property type="entry name" value="SNF"/>
    <property type="match status" value="2"/>
</dbReference>
<feature type="transmembrane region" description="Helical" evidence="6">
    <location>
        <begin position="175"/>
        <end position="195"/>
    </location>
</feature>
<feature type="transmembrane region" description="Helical" evidence="6">
    <location>
        <begin position="145"/>
        <end position="163"/>
    </location>
</feature>
<sequence>MSHIRPGFSSRLGFILAAAGSAVGVGNIWGFPTQAAQNGGGAFLLVYLVMVVVLAYPMLIAELTIGRLSQKNPVASLRALGETRLMQRTGVVIGVAGITVLSLILSFYAILSGWLLSFMLAPITQALGWSQLTHWLENFSLSRNLIMMAVFMLLTMHVVYRGVSAGIERWSKRLMPLLFVLLIAMAGYILTQPGAMQGLKLYLIPDFSQVLQPSLLVSAMGQAFFSLSIGVCALMLYGSYLSPQENLPRTAAMVAGLDTSVAFLAGLLILPAMFVAQANGVTIYQADGSLQSSDTLVFTVLPAMFNSMGQSGVLLAVGFFALMLIAALTSSISMLEAPVNTLNEETGCSRHKAVWLIGSLVSMVSALVIYHFDTLFGLVVKATTVYAQPLLALLFGVMLTWVLRQNRLLKALQSGSENIEHTWFWRIWPSYVKFVCPLLILLVFFYQ</sequence>
<organism evidence="7 8">
    <name type="scientific">Vibrio stylophorae</name>
    <dbReference type="NCBI Taxonomy" id="659351"/>
    <lineage>
        <taxon>Bacteria</taxon>
        <taxon>Pseudomonadati</taxon>
        <taxon>Pseudomonadota</taxon>
        <taxon>Gammaproteobacteria</taxon>
        <taxon>Vibrionales</taxon>
        <taxon>Vibrionaceae</taxon>
        <taxon>Vibrio</taxon>
    </lineage>
</organism>
<keyword evidence="5 6" id="KW-0472">Membrane</keyword>
<evidence type="ECO:0000256" key="3">
    <source>
        <dbReference type="ARBA" id="ARBA00022692"/>
    </source>
</evidence>
<feature type="transmembrane region" description="Helical" evidence="6">
    <location>
        <begin position="423"/>
        <end position="446"/>
    </location>
</feature>
<feature type="transmembrane region" description="Helical" evidence="6">
    <location>
        <begin position="89"/>
        <end position="111"/>
    </location>
</feature>
<feature type="transmembrane region" description="Helical" evidence="6">
    <location>
        <begin position="353"/>
        <end position="372"/>
    </location>
</feature>
<comment type="caution">
    <text evidence="7">The sequence shown here is derived from an EMBL/GenBank/DDBJ whole genome shotgun (WGS) entry which is preliminary data.</text>
</comment>
<feature type="transmembrane region" description="Helical" evidence="6">
    <location>
        <begin position="384"/>
        <end position="403"/>
    </location>
</feature>
<dbReference type="PANTHER" id="PTHR42948:SF1">
    <property type="entry name" value="TRANSPORTER"/>
    <property type="match status" value="1"/>
</dbReference>
<dbReference type="SUPFAM" id="SSF161070">
    <property type="entry name" value="SNF-like"/>
    <property type="match status" value="1"/>
</dbReference>
<evidence type="ECO:0000313" key="8">
    <source>
        <dbReference type="Proteomes" id="UP000838672"/>
    </source>
</evidence>
<keyword evidence="8" id="KW-1185">Reference proteome</keyword>
<evidence type="ECO:0000256" key="2">
    <source>
        <dbReference type="ARBA" id="ARBA00022448"/>
    </source>
</evidence>
<accession>A0ABN8DX01</accession>
<dbReference type="RefSeq" id="WP_237468005.1">
    <property type="nucleotide sequence ID" value="NZ_CAKLDI010000002.1"/>
</dbReference>
<keyword evidence="2" id="KW-0813">Transport</keyword>
<dbReference type="InterPro" id="IPR000175">
    <property type="entry name" value="Na/ntran_symport"/>
</dbReference>
<dbReference type="PRINTS" id="PR00176">
    <property type="entry name" value="NANEUSMPORT"/>
</dbReference>
<gene>
    <name evidence="7" type="ORF">VST7929_02806</name>
</gene>
<dbReference type="CDD" id="cd10336">
    <property type="entry name" value="SLC6sbd_Tyt1-Like"/>
    <property type="match status" value="1"/>
</dbReference>
<dbReference type="PANTHER" id="PTHR42948">
    <property type="entry name" value="TRANSPORTER"/>
    <property type="match status" value="1"/>
</dbReference>
<keyword evidence="3 6" id="KW-0812">Transmembrane</keyword>
<feature type="transmembrane region" description="Helical" evidence="6">
    <location>
        <begin position="215"/>
        <end position="238"/>
    </location>
</feature>
<dbReference type="EMBL" id="CAKLDI010000002">
    <property type="protein sequence ID" value="CAH0535145.1"/>
    <property type="molecule type" value="Genomic_DNA"/>
</dbReference>
<dbReference type="NCBIfam" id="NF037979">
    <property type="entry name" value="Na_transp"/>
    <property type="match status" value="1"/>
</dbReference>
<name>A0ABN8DX01_9VIBR</name>
<feature type="transmembrane region" description="Helical" evidence="6">
    <location>
        <begin position="44"/>
        <end position="68"/>
    </location>
</feature>
<feature type="transmembrane region" description="Helical" evidence="6">
    <location>
        <begin position="250"/>
        <end position="274"/>
    </location>
</feature>
<evidence type="ECO:0000256" key="4">
    <source>
        <dbReference type="ARBA" id="ARBA00022989"/>
    </source>
</evidence>
<dbReference type="InterPro" id="IPR047218">
    <property type="entry name" value="YocR/YhdH-like"/>
</dbReference>
<evidence type="ECO:0000256" key="1">
    <source>
        <dbReference type="ARBA" id="ARBA00004141"/>
    </source>
</evidence>
<feature type="transmembrane region" description="Helical" evidence="6">
    <location>
        <begin position="12"/>
        <end position="32"/>
    </location>
</feature>
<proteinExistence type="predicted"/>
<comment type="subcellular location">
    <subcellularLocation>
        <location evidence="1">Membrane</location>
        <topology evidence="1">Multi-pass membrane protein</topology>
    </subcellularLocation>
</comment>
<dbReference type="InterPro" id="IPR037272">
    <property type="entry name" value="SNS_sf"/>
</dbReference>
<dbReference type="PROSITE" id="PS50267">
    <property type="entry name" value="NA_NEUROTRAN_SYMP_3"/>
    <property type="match status" value="1"/>
</dbReference>
<protein>
    <recommendedName>
        <fullName evidence="9">Sodium-dependent transporter</fullName>
    </recommendedName>
</protein>
<evidence type="ECO:0000313" key="7">
    <source>
        <dbReference type="EMBL" id="CAH0535145.1"/>
    </source>
</evidence>
<dbReference type="Proteomes" id="UP000838672">
    <property type="component" value="Unassembled WGS sequence"/>
</dbReference>